<dbReference type="AlphaFoldDB" id="A0AAE9WFL3"/>
<keyword evidence="8" id="KW-1133">Transmembrane helix</keyword>
<protein>
    <recommendedName>
        <fullName evidence="11 12">Complex III subunit 9</fullName>
    </recommendedName>
</protein>
<evidence type="ECO:0000256" key="10">
    <source>
        <dbReference type="ARBA" id="ARBA00023136"/>
    </source>
</evidence>
<keyword evidence="4 12" id="KW-0679">Respiratory chain</keyword>
<dbReference type="GO" id="GO:0006122">
    <property type="term" value="P:mitochondrial electron transport, ubiquinol to cytochrome c"/>
    <property type="evidence" value="ECO:0007669"/>
    <property type="project" value="UniProtKB-UniRule"/>
</dbReference>
<proteinExistence type="inferred from homology"/>
<evidence type="ECO:0000313" key="14">
    <source>
        <dbReference type="Proteomes" id="UP001212411"/>
    </source>
</evidence>
<dbReference type="RefSeq" id="XP_056039121.1">
    <property type="nucleotide sequence ID" value="XM_056182997.1"/>
</dbReference>
<evidence type="ECO:0000256" key="3">
    <source>
        <dbReference type="ARBA" id="ARBA00022448"/>
    </source>
</evidence>
<dbReference type="FunFam" id="1.20.5.260:FF:000001">
    <property type="entry name" value="Cytochrome b-c1 complex subunit 9"/>
    <property type="match status" value="1"/>
</dbReference>
<reference evidence="13 14" key="1">
    <citation type="journal article" date="2023" name="G3 (Bethesda)">
        <title>A high-quality reference genome for the fission yeast Schizosaccharomyces osmophilus.</title>
        <authorList>
            <person name="Jia G.S."/>
            <person name="Zhang W.C."/>
            <person name="Liang Y."/>
            <person name="Liu X.H."/>
            <person name="Rhind N."/>
            <person name="Pidoux A."/>
            <person name="Brysch-Herzberg M."/>
            <person name="Du L.L."/>
        </authorList>
    </citation>
    <scope>NUCLEOTIDE SEQUENCE [LARGE SCALE GENOMIC DNA]</scope>
    <source>
        <strain evidence="13 14">CBS 15793</strain>
    </source>
</reference>
<evidence type="ECO:0000256" key="5">
    <source>
        <dbReference type="ARBA" id="ARBA00022692"/>
    </source>
</evidence>
<accession>A0AAE9WFL3</accession>
<evidence type="ECO:0000256" key="11">
    <source>
        <dbReference type="ARBA" id="ARBA00044247"/>
    </source>
</evidence>
<evidence type="ECO:0000256" key="1">
    <source>
        <dbReference type="ARBA" id="ARBA00004434"/>
    </source>
</evidence>
<evidence type="ECO:0000256" key="8">
    <source>
        <dbReference type="ARBA" id="ARBA00022989"/>
    </source>
</evidence>
<dbReference type="KEGG" id="som:SOMG_04210"/>
<dbReference type="PANTHER" id="PTHR12980">
    <property type="entry name" value="UBIQUINOL-CYTOCHROME C REDUCTASE COMPLEX, SUBUNIT X"/>
    <property type="match status" value="1"/>
</dbReference>
<keyword evidence="9 12" id="KW-0496">Mitochondrion</keyword>
<gene>
    <name evidence="13" type="primary">qcr9</name>
    <name evidence="13" type="ORF">SOMG_04210</name>
</gene>
<dbReference type="InterPro" id="IPR036656">
    <property type="entry name" value="QCR9_sf"/>
</dbReference>
<dbReference type="GO" id="GO:0005743">
    <property type="term" value="C:mitochondrial inner membrane"/>
    <property type="evidence" value="ECO:0007669"/>
    <property type="project" value="UniProtKB-SubCell"/>
</dbReference>
<organism evidence="13 14">
    <name type="scientific">Schizosaccharomyces osmophilus</name>
    <dbReference type="NCBI Taxonomy" id="2545709"/>
    <lineage>
        <taxon>Eukaryota</taxon>
        <taxon>Fungi</taxon>
        <taxon>Dikarya</taxon>
        <taxon>Ascomycota</taxon>
        <taxon>Taphrinomycotina</taxon>
        <taxon>Schizosaccharomycetes</taxon>
        <taxon>Schizosaccharomycetales</taxon>
        <taxon>Schizosaccharomycetaceae</taxon>
        <taxon>Schizosaccharomyces</taxon>
    </lineage>
</organism>
<evidence type="ECO:0000256" key="7">
    <source>
        <dbReference type="ARBA" id="ARBA00022982"/>
    </source>
</evidence>
<dbReference type="Gene3D" id="1.20.5.260">
    <property type="entry name" value="Cytochrome b-c1 complex subunit 9"/>
    <property type="match status" value="1"/>
</dbReference>
<evidence type="ECO:0000256" key="2">
    <source>
        <dbReference type="ARBA" id="ARBA00007856"/>
    </source>
</evidence>
<dbReference type="GeneID" id="80877686"/>
<keyword evidence="14" id="KW-1185">Reference proteome</keyword>
<keyword evidence="6 12" id="KW-0999">Mitochondrion inner membrane</keyword>
<dbReference type="InterPro" id="IPR008027">
    <property type="entry name" value="QCR9"/>
</dbReference>
<evidence type="ECO:0000256" key="6">
    <source>
        <dbReference type="ARBA" id="ARBA00022792"/>
    </source>
</evidence>
<keyword evidence="3 12" id="KW-0813">Transport</keyword>
<comment type="function">
    <text evidence="12">Component of the ubiquinol-cytochrome c oxidoreductase, a multisubunit transmembrane complex that is part of the mitochondrial electron transport chain which drives oxidative phosphorylation. The complex plays an important role in the uptake of multiple carbon sources present in different host niches.</text>
</comment>
<dbReference type="PANTHER" id="PTHR12980:SF0">
    <property type="entry name" value="CYTOCHROME B-C1 COMPLEX SUBUNIT 9"/>
    <property type="match status" value="1"/>
</dbReference>
<name>A0AAE9WFL3_9SCHI</name>
<comment type="subcellular location">
    <subcellularLocation>
        <location evidence="1 12">Mitochondrion inner membrane</location>
        <topology evidence="1 12">Single-pass membrane protein</topology>
    </subcellularLocation>
</comment>
<evidence type="ECO:0000256" key="4">
    <source>
        <dbReference type="ARBA" id="ARBA00022660"/>
    </source>
</evidence>
<dbReference type="Pfam" id="PF05365">
    <property type="entry name" value="UCR_UQCRX_QCR9"/>
    <property type="match status" value="1"/>
</dbReference>
<keyword evidence="5" id="KW-0812">Transmembrane</keyword>
<dbReference type="SUPFAM" id="SSF81514">
    <property type="entry name" value="Subunit X (non-heme 7 kDa protein) of cytochrome bc1 complex (Ubiquinol-cytochrome c reductase)"/>
    <property type="match status" value="1"/>
</dbReference>
<dbReference type="EMBL" id="CP115613">
    <property type="protein sequence ID" value="WBW74878.1"/>
    <property type="molecule type" value="Genomic_DNA"/>
</dbReference>
<evidence type="ECO:0000256" key="9">
    <source>
        <dbReference type="ARBA" id="ARBA00023128"/>
    </source>
</evidence>
<dbReference type="GO" id="GO:0045275">
    <property type="term" value="C:respiratory chain complex III"/>
    <property type="evidence" value="ECO:0007669"/>
    <property type="project" value="UniProtKB-UniRule"/>
</dbReference>
<comment type="similarity">
    <text evidence="2 12">Belongs to the UQCR10/QCR9 family.</text>
</comment>
<dbReference type="Proteomes" id="UP001212411">
    <property type="component" value="Chromosome 3"/>
</dbReference>
<evidence type="ECO:0000256" key="12">
    <source>
        <dbReference type="RuleBase" id="RU368056"/>
    </source>
</evidence>
<evidence type="ECO:0000313" key="13">
    <source>
        <dbReference type="EMBL" id="WBW74878.1"/>
    </source>
</evidence>
<keyword evidence="7 12" id="KW-0249">Electron transport</keyword>
<comment type="subunit">
    <text evidence="12">Component of the ubiquinol-cytochrome c oxidoreductase (cytochrome b-c1 complex, complex III, CIII), a multisubunit enzyme composed of 3 respiratory subunits cytochrome b, cytochrome c1 and Rieske protein, 2 core protein subunits, and additional low-molecular weight protein subunits.</text>
</comment>
<keyword evidence="10" id="KW-0472">Membrane</keyword>
<sequence>MASSTIYNIFFRKNSSFYATIFASAFFTKIGFDIFADKVWENANAGMQWKDVKSRFLNKEEEEEE</sequence>